<reference evidence="1" key="2">
    <citation type="submission" date="2018-10" db="UniProtKB">
        <authorList>
            <consortium name="EnsemblPlants"/>
        </authorList>
    </citation>
    <scope>IDENTIFICATION</scope>
</reference>
<dbReference type="Gramene" id="TraesCS3B02G517200.1">
    <property type="protein sequence ID" value="TraesCS3B02G517200.1"/>
    <property type="gene ID" value="TraesCS3B02G517200"/>
</dbReference>
<dbReference type="AlphaFoldDB" id="A0A077S0J1"/>
<name>A0A077S0J1_WHEAT</name>
<dbReference type="PANTHER" id="PTHR32153">
    <property type="entry name" value="OJ000223_09.16 PROTEIN"/>
    <property type="match status" value="1"/>
</dbReference>
<protein>
    <recommendedName>
        <fullName evidence="3">F-box domain-containing protein</fullName>
    </recommendedName>
</protein>
<dbReference type="InterPro" id="IPR036047">
    <property type="entry name" value="F-box-like_dom_sf"/>
</dbReference>
<dbReference type="InterPro" id="IPR044997">
    <property type="entry name" value="F-box_plant"/>
</dbReference>
<reference evidence="1" key="1">
    <citation type="submission" date="2018-08" db="EMBL/GenBank/DDBJ databases">
        <authorList>
            <person name="Rossello M."/>
        </authorList>
    </citation>
    <scope>NUCLEOTIDE SEQUENCE [LARGE SCALE GENOMIC DNA]</scope>
    <source>
        <strain evidence="1">cv. Chinese Spring</strain>
    </source>
</reference>
<evidence type="ECO:0000313" key="1">
    <source>
        <dbReference type="EnsemblPlants" id="TraesCS3B02G517200.1"/>
    </source>
</evidence>
<dbReference type="STRING" id="4565.A0A077S0J1"/>
<proteinExistence type="predicted"/>
<dbReference type="SUPFAM" id="SSF52047">
    <property type="entry name" value="RNI-like"/>
    <property type="match status" value="1"/>
</dbReference>
<evidence type="ECO:0008006" key="3">
    <source>
        <dbReference type="Google" id="ProtNLM"/>
    </source>
</evidence>
<dbReference type="InterPro" id="IPR032675">
    <property type="entry name" value="LRR_dom_sf"/>
</dbReference>
<accession>A0A077S0J1</accession>
<dbReference type="Gramene" id="TraesCS3B03G1283600.1">
    <property type="protein sequence ID" value="TraesCS3B03G1283600.1.CDS"/>
    <property type="gene ID" value="TraesCS3B03G1283600"/>
</dbReference>
<sequence>MLVSHLFVETYIEDGDDLISKLPDEVLFNVVGRLDDIDDAARTGVLSTWWRWIPAMLPNIVMSVDSFKPKHRRRWELGHEYLDRAKADMIEAARATTAMIGATRDSAIMVGAARSMLGMNNTRSLYAIDVLHLEIYLGYHSVSIGPAIADAMATDKIGLAKRQLRSFVGACWSAFGGLVHLKLRNLRLPDDGLPKILSTCKWLQFLMMYNCDAGHLFVLEVEHPRLGELEIVDCDYDRVELKWLPELTLFTVSRWISPHDLVSFGHVPLLRSVSMANTCLTEHKVPQSCKSIWEA</sequence>
<organism evidence="1">
    <name type="scientific">Triticum aestivum</name>
    <name type="common">Wheat</name>
    <dbReference type="NCBI Taxonomy" id="4565"/>
    <lineage>
        <taxon>Eukaryota</taxon>
        <taxon>Viridiplantae</taxon>
        <taxon>Streptophyta</taxon>
        <taxon>Embryophyta</taxon>
        <taxon>Tracheophyta</taxon>
        <taxon>Spermatophyta</taxon>
        <taxon>Magnoliopsida</taxon>
        <taxon>Liliopsida</taxon>
        <taxon>Poales</taxon>
        <taxon>Poaceae</taxon>
        <taxon>BOP clade</taxon>
        <taxon>Pooideae</taxon>
        <taxon>Triticodae</taxon>
        <taxon>Triticeae</taxon>
        <taxon>Triticinae</taxon>
        <taxon>Triticum</taxon>
    </lineage>
</organism>
<dbReference type="Gene3D" id="3.80.10.10">
    <property type="entry name" value="Ribonuclease Inhibitor"/>
    <property type="match status" value="1"/>
</dbReference>
<dbReference type="SUPFAM" id="SSF81383">
    <property type="entry name" value="F-box domain"/>
    <property type="match status" value="1"/>
</dbReference>
<keyword evidence="2" id="KW-1185">Reference proteome</keyword>
<evidence type="ECO:0000313" key="2">
    <source>
        <dbReference type="Proteomes" id="UP000019116"/>
    </source>
</evidence>
<dbReference type="Proteomes" id="UP000019116">
    <property type="component" value="Chromosome 3B"/>
</dbReference>
<dbReference type="EnsemblPlants" id="TraesCS3B02G517200.1">
    <property type="protein sequence ID" value="TraesCS3B02G517200.1"/>
    <property type="gene ID" value="TraesCS3B02G517200"/>
</dbReference>
<dbReference type="HOGENOM" id="CLU_024168_0_0_1"/>
<dbReference type="OrthoDB" id="692734at2759"/>